<dbReference type="Proteomes" id="UP001055439">
    <property type="component" value="Chromosome 8"/>
</dbReference>
<keyword evidence="3" id="KW-1185">Reference proteome</keyword>
<evidence type="ECO:0000313" key="2">
    <source>
        <dbReference type="EMBL" id="URE38943.1"/>
    </source>
</evidence>
<evidence type="ECO:0000313" key="3">
    <source>
        <dbReference type="Proteomes" id="UP001055439"/>
    </source>
</evidence>
<gene>
    <name evidence="2" type="ORF">MUK42_11917</name>
</gene>
<organism evidence="2 3">
    <name type="scientific">Musa troglodytarum</name>
    <name type="common">fe'i banana</name>
    <dbReference type="NCBI Taxonomy" id="320322"/>
    <lineage>
        <taxon>Eukaryota</taxon>
        <taxon>Viridiplantae</taxon>
        <taxon>Streptophyta</taxon>
        <taxon>Embryophyta</taxon>
        <taxon>Tracheophyta</taxon>
        <taxon>Spermatophyta</taxon>
        <taxon>Magnoliopsida</taxon>
        <taxon>Liliopsida</taxon>
        <taxon>Zingiberales</taxon>
        <taxon>Musaceae</taxon>
        <taxon>Musa</taxon>
    </lineage>
</organism>
<dbReference type="EMBL" id="CP097510">
    <property type="protein sequence ID" value="URE38943.1"/>
    <property type="molecule type" value="Genomic_DNA"/>
</dbReference>
<dbReference type="AlphaFoldDB" id="A0A9E7I0L8"/>
<feature type="region of interest" description="Disordered" evidence="1">
    <location>
        <begin position="250"/>
        <end position="291"/>
    </location>
</feature>
<proteinExistence type="predicted"/>
<name>A0A9E7I0L8_9LILI</name>
<feature type="compositionally biased region" description="Basic and acidic residues" evidence="1">
    <location>
        <begin position="279"/>
        <end position="291"/>
    </location>
</feature>
<evidence type="ECO:0000256" key="1">
    <source>
        <dbReference type="SAM" id="MobiDB-lite"/>
    </source>
</evidence>
<protein>
    <submittedName>
        <fullName evidence="2">Uncharacterized protein</fullName>
    </submittedName>
</protein>
<accession>A0A9E7I0L8</accession>
<reference evidence="2" key="1">
    <citation type="submission" date="2022-05" db="EMBL/GenBank/DDBJ databases">
        <title>The Musa troglodytarum L. genome provides insights into the mechanism of non-climacteric behaviour and enrichment of carotenoids.</title>
        <authorList>
            <person name="Wang J."/>
        </authorList>
    </citation>
    <scope>NUCLEOTIDE SEQUENCE</scope>
    <source>
        <tissue evidence="2">Leaf</tissue>
    </source>
</reference>
<feature type="compositionally biased region" description="Basic residues" evidence="1">
    <location>
        <begin position="268"/>
        <end position="278"/>
    </location>
</feature>
<sequence length="317" mass="34893">MRKEKAASLLPLGISSPALVTDLARVRSLLSLGSTTRVSLRSSSPRPAARLVFAQGNLVGAPNLIAQFQSASELEQKRLPDAKNDIGMNGRNTSVSLYIKIEEIFAEEQCCQEETSSNRAVPEGKVKLEVLIKTKGDEGFSLLQEYTRVNNCLTTKDSEEEISTLVPRSTQMSRLLGPLARAKSAKVLRFPPAVFAFLLLRRPLRDQPETGRVQQLHLRPRREAETPHLATGSDGVGIRQPVKEIHGLVGRKTEEGTEGAVGGQQQARARRHGAPLRGSHRDRPTEPEDEIHVETSLDPLQSRIFPNTFGLFDSTEP</sequence>